<feature type="domain" description="PNT" evidence="2">
    <location>
        <begin position="88"/>
        <end position="172"/>
    </location>
</feature>
<dbReference type="GO" id="GO:0043565">
    <property type="term" value="F:sequence-specific DNA binding"/>
    <property type="evidence" value="ECO:0007669"/>
    <property type="project" value="InterPro"/>
</dbReference>
<organism evidence="3 4">
    <name type="scientific">Desmophyllum pertusum</name>
    <dbReference type="NCBI Taxonomy" id="174260"/>
    <lineage>
        <taxon>Eukaryota</taxon>
        <taxon>Metazoa</taxon>
        <taxon>Cnidaria</taxon>
        <taxon>Anthozoa</taxon>
        <taxon>Hexacorallia</taxon>
        <taxon>Scleractinia</taxon>
        <taxon>Caryophylliina</taxon>
        <taxon>Caryophylliidae</taxon>
        <taxon>Desmophyllum</taxon>
    </lineage>
</organism>
<accession>A0A9W9ZNZ0</accession>
<dbReference type="CDD" id="cd08536">
    <property type="entry name" value="SAM_PNT-Mae"/>
    <property type="match status" value="1"/>
</dbReference>
<evidence type="ECO:0000259" key="2">
    <source>
        <dbReference type="PROSITE" id="PS51433"/>
    </source>
</evidence>
<sequence length="177" mass="21087">MYSSRENPHPTLNCSEKRPRLDGLPLTHEPRVWPYSPRPEMYPYQIDTNDHNKSNSRLDPALAYPVPLRPSVFQHARFVDKMQPTIVKQEKYEIAYQEEPLSEADPRRWSREDVSRWLQWTSEIFNLSSIRPDRFQMNGKALCLMTMDMFLYRVPEGGNILYQDFQRRLRNAVTLQN</sequence>
<gene>
    <name evidence="3" type="ORF">OS493_017579</name>
</gene>
<proteinExistence type="predicted"/>
<dbReference type="AlphaFoldDB" id="A0A9W9ZNZ0"/>
<dbReference type="EMBL" id="MU825882">
    <property type="protein sequence ID" value="KAJ7385201.1"/>
    <property type="molecule type" value="Genomic_DNA"/>
</dbReference>
<protein>
    <recommendedName>
        <fullName evidence="2">PNT domain-containing protein</fullName>
    </recommendedName>
</protein>
<dbReference type="SMART" id="SM00251">
    <property type="entry name" value="SAM_PNT"/>
    <property type="match status" value="1"/>
</dbReference>
<reference evidence="3" key="1">
    <citation type="submission" date="2023-01" db="EMBL/GenBank/DDBJ databases">
        <title>Genome assembly of the deep-sea coral Lophelia pertusa.</title>
        <authorList>
            <person name="Herrera S."/>
            <person name="Cordes E."/>
        </authorList>
    </citation>
    <scope>NUCLEOTIDE SEQUENCE</scope>
    <source>
        <strain evidence="3">USNM1676648</strain>
        <tissue evidence="3">Polyp</tissue>
    </source>
</reference>
<feature type="compositionally biased region" description="Polar residues" evidence="1">
    <location>
        <begin position="1"/>
        <end position="14"/>
    </location>
</feature>
<dbReference type="InterPro" id="IPR013761">
    <property type="entry name" value="SAM/pointed_sf"/>
</dbReference>
<dbReference type="SUPFAM" id="SSF47769">
    <property type="entry name" value="SAM/Pointed domain"/>
    <property type="match status" value="1"/>
</dbReference>
<dbReference type="PROSITE" id="PS51433">
    <property type="entry name" value="PNT"/>
    <property type="match status" value="1"/>
</dbReference>
<comment type="caution">
    <text evidence="3">The sequence shown here is derived from an EMBL/GenBank/DDBJ whole genome shotgun (WGS) entry which is preliminary data.</text>
</comment>
<dbReference type="Pfam" id="PF02198">
    <property type="entry name" value="SAM_PNT"/>
    <property type="match status" value="1"/>
</dbReference>
<evidence type="ECO:0000313" key="3">
    <source>
        <dbReference type="EMBL" id="KAJ7385201.1"/>
    </source>
</evidence>
<evidence type="ECO:0000313" key="4">
    <source>
        <dbReference type="Proteomes" id="UP001163046"/>
    </source>
</evidence>
<dbReference type="InterPro" id="IPR003118">
    <property type="entry name" value="Pointed_dom"/>
</dbReference>
<evidence type="ECO:0000256" key="1">
    <source>
        <dbReference type="SAM" id="MobiDB-lite"/>
    </source>
</evidence>
<name>A0A9W9ZNZ0_9CNID</name>
<dbReference type="Proteomes" id="UP001163046">
    <property type="component" value="Unassembled WGS sequence"/>
</dbReference>
<feature type="region of interest" description="Disordered" evidence="1">
    <location>
        <begin position="1"/>
        <end position="23"/>
    </location>
</feature>
<dbReference type="Gene3D" id="1.10.150.50">
    <property type="entry name" value="Transcription Factor, Ets-1"/>
    <property type="match status" value="1"/>
</dbReference>
<dbReference type="FunFam" id="1.10.150.50:FF:000061">
    <property type="entry name" value="Ets DNA-binding protein pokkuri"/>
    <property type="match status" value="1"/>
</dbReference>
<dbReference type="OrthoDB" id="10042983at2759"/>
<keyword evidence="4" id="KW-1185">Reference proteome</keyword>